<proteinExistence type="predicted"/>
<feature type="chain" id="PRO_5039904280" evidence="6">
    <location>
        <begin position="29"/>
        <end position="254"/>
    </location>
</feature>
<evidence type="ECO:0000256" key="2">
    <source>
        <dbReference type="ARBA" id="ARBA00022729"/>
    </source>
</evidence>
<dbReference type="EMBL" id="CP002356">
    <property type="protein sequence ID" value="ADR35209.1"/>
    <property type="molecule type" value="Genomic_DNA"/>
</dbReference>
<evidence type="ECO:0000313" key="8">
    <source>
        <dbReference type="Proteomes" id="UP000008721"/>
    </source>
</evidence>
<dbReference type="InterPro" id="IPR008874">
    <property type="entry name" value="TraT_complement-R"/>
</dbReference>
<keyword evidence="8" id="KW-1185">Reference proteome</keyword>
<evidence type="ECO:0000256" key="1">
    <source>
        <dbReference type="ARBA" id="ARBA00004459"/>
    </source>
</evidence>
<geneLocation type="plasmid" evidence="7 8">
    <name>pSULKU01</name>
</geneLocation>
<sequence>MQLNSIAKTIFMVSALSLASIQFTGCQAAHTAITKRNLDVQTKMTETVFLEPSSSENKTIFIDVKNTSDKDIEVRSGVETALKSRGYTIVTDPNKAGYMLQANVLQIGKSNLNEIRSAFNAGFGNGAIQGAAAGAAAGYVMGGGSGKNAAAVGLAGAAAGFIADAMVEDVYYCMVTDLQIRERAQDGETVVQTQNSDIKQGTSTNVSQVVQGTKTNWKTYRTRIVSSANKVNLQFEEAQPVLQTALGKSIAGLF</sequence>
<dbReference type="Proteomes" id="UP000008721">
    <property type="component" value="Plasmid pSULKU01"/>
</dbReference>
<evidence type="ECO:0000256" key="4">
    <source>
        <dbReference type="ARBA" id="ARBA00023139"/>
    </source>
</evidence>
<feature type="signal peptide" evidence="6">
    <location>
        <begin position="1"/>
        <end position="28"/>
    </location>
</feature>
<dbReference type="AlphaFoldDB" id="E4U3E3"/>
<evidence type="ECO:0000256" key="3">
    <source>
        <dbReference type="ARBA" id="ARBA00023136"/>
    </source>
</evidence>
<keyword evidence="3" id="KW-0472">Membrane</keyword>
<dbReference type="OrthoDB" id="9791439at2"/>
<dbReference type="Pfam" id="PF05818">
    <property type="entry name" value="TraT"/>
    <property type="match status" value="1"/>
</dbReference>
<keyword evidence="4" id="KW-0564">Palmitate</keyword>
<name>E4U3E3_SULKY</name>
<dbReference type="eggNOG" id="ENOG502ZAYY">
    <property type="taxonomic scope" value="Bacteria"/>
</dbReference>
<gene>
    <name evidence="7" type="ordered locus">Sulku_2550</name>
</gene>
<dbReference type="GO" id="GO:0009279">
    <property type="term" value="C:cell outer membrane"/>
    <property type="evidence" value="ECO:0007669"/>
    <property type="project" value="UniProtKB-SubCell"/>
</dbReference>
<dbReference type="PIRSF" id="PIRSF002859">
    <property type="entry name" value="Lipo_traT"/>
    <property type="match status" value="1"/>
</dbReference>
<comment type="subcellular location">
    <subcellularLocation>
        <location evidence="1">Cell outer membrane</location>
        <topology evidence="1">Lipid-anchor</topology>
    </subcellularLocation>
</comment>
<dbReference type="HOGENOM" id="CLU_093762_0_0_7"/>
<keyword evidence="7" id="KW-0614">Plasmid</keyword>
<accession>E4U3E3</accession>
<dbReference type="KEGG" id="sku:Sulku_2550"/>
<evidence type="ECO:0000256" key="5">
    <source>
        <dbReference type="ARBA" id="ARBA00023288"/>
    </source>
</evidence>
<evidence type="ECO:0000256" key="6">
    <source>
        <dbReference type="SAM" id="SignalP"/>
    </source>
</evidence>
<protein>
    <submittedName>
        <fullName evidence="7">TraT complement resistance family protein</fullName>
    </submittedName>
</protein>
<evidence type="ECO:0000313" key="7">
    <source>
        <dbReference type="EMBL" id="ADR35209.1"/>
    </source>
</evidence>
<organism evidence="7 8">
    <name type="scientific">Sulfuricurvum kujiense (strain ATCC BAA-921 / DSM 16994 / JCM 11577 / YK-1)</name>
    <dbReference type="NCBI Taxonomy" id="709032"/>
    <lineage>
        <taxon>Bacteria</taxon>
        <taxon>Pseudomonadati</taxon>
        <taxon>Campylobacterota</taxon>
        <taxon>Epsilonproteobacteria</taxon>
        <taxon>Campylobacterales</taxon>
        <taxon>Sulfurimonadaceae</taxon>
        <taxon>Sulfuricurvum</taxon>
    </lineage>
</organism>
<dbReference type="RefSeq" id="WP_013449821.1">
    <property type="nucleotide sequence ID" value="NC_014754.1"/>
</dbReference>
<reference evidence="7 8" key="1">
    <citation type="journal article" date="2012" name="Stand. Genomic Sci.">
        <title>Complete genome sequence of the sulfur compounds oxidizing chemolithoautotroph Sulfuricurvum kujiense type strain (YK-1(T)).</title>
        <authorList>
            <person name="Han C."/>
            <person name="Kotsyurbenko O."/>
            <person name="Chertkov O."/>
            <person name="Held B."/>
            <person name="Lapidus A."/>
            <person name="Nolan M."/>
            <person name="Lucas S."/>
            <person name="Hammon N."/>
            <person name="Deshpande S."/>
            <person name="Cheng J.F."/>
            <person name="Tapia R."/>
            <person name="Goodwin L.A."/>
            <person name="Pitluck S."/>
            <person name="Liolios K."/>
            <person name="Pagani I."/>
            <person name="Ivanova N."/>
            <person name="Mavromatis K."/>
            <person name="Mikhailova N."/>
            <person name="Pati A."/>
            <person name="Chen A."/>
            <person name="Palaniappan K."/>
            <person name="Land M."/>
            <person name="Hauser L."/>
            <person name="Chang Y.J."/>
            <person name="Jeffries C.D."/>
            <person name="Brambilla E.M."/>
            <person name="Rohde M."/>
            <person name="Spring S."/>
            <person name="Sikorski J."/>
            <person name="Goker M."/>
            <person name="Woyke T."/>
            <person name="Bristow J."/>
            <person name="Eisen J.A."/>
            <person name="Markowitz V."/>
            <person name="Hugenholtz P."/>
            <person name="Kyrpides N.C."/>
            <person name="Klenk H.P."/>
            <person name="Detter J.C."/>
        </authorList>
    </citation>
    <scope>NUCLEOTIDE SEQUENCE [LARGE SCALE GENOMIC DNA]</scope>
    <source>
        <strain evidence="8">ATCC BAA-921 / DSM 16994 / JCM 11577 / YK-1</strain>
    </source>
</reference>
<keyword evidence="5" id="KW-0449">Lipoprotein</keyword>
<keyword evidence="2 6" id="KW-0732">Signal</keyword>